<evidence type="ECO:0000256" key="4">
    <source>
        <dbReference type="ARBA" id="ARBA00023163"/>
    </source>
</evidence>
<accession>A0A939DZT7</accession>
<dbReference type="Gene3D" id="1.10.490.50">
    <property type="entry name" value="Antibiotic binding domain of TipA-like multidrug resistance regulators"/>
    <property type="match status" value="1"/>
</dbReference>
<evidence type="ECO:0000256" key="2">
    <source>
        <dbReference type="ARBA" id="ARBA00023125"/>
    </source>
</evidence>
<dbReference type="RefSeq" id="WP_207278785.1">
    <property type="nucleotide sequence ID" value="NZ_JAFLEQ010000011.1"/>
</dbReference>
<dbReference type="InterPro" id="IPR036244">
    <property type="entry name" value="TipA-like_antibiotic-bd"/>
</dbReference>
<dbReference type="InterPro" id="IPR012925">
    <property type="entry name" value="TipAS_dom"/>
</dbReference>
<dbReference type="CDD" id="cd01106">
    <property type="entry name" value="HTH_TipAL-Mta"/>
    <property type="match status" value="1"/>
</dbReference>
<keyword evidence="4" id="KW-0804">Transcription</keyword>
<dbReference type="PROSITE" id="PS50937">
    <property type="entry name" value="HTH_MERR_2"/>
    <property type="match status" value="1"/>
</dbReference>
<sequence>MSQTDSNLYVGEVAEIFHLTVRTLHHWEKVGLISPSGRNWSNFRLYTRKDCERISRIVIYRATGMKLAEIKQILDSGQSAVEHLRQQRDRLCAKQHQVSEMIRAVDELLENEMNNTQLSAEEIGQILGDSTYAAYRAEAEQSYGSTTDWGIFTQRTSSWGGDDFLASKARCDRVDSRLAEAVAAGIAPDSERAAELVAEHAAVLSDFFPVTPAKHYLLSRAYVADERFRNYYDSRQEGLAQWLADAIAHHARAAGVDLSAACWQ</sequence>
<evidence type="ECO:0000313" key="6">
    <source>
        <dbReference type="EMBL" id="MBN9644290.1"/>
    </source>
</evidence>
<comment type="caution">
    <text evidence="6">The sequence shown here is derived from an EMBL/GenBank/DDBJ whole genome shotgun (WGS) entry which is preliminary data.</text>
</comment>
<dbReference type="InterPro" id="IPR047057">
    <property type="entry name" value="MerR_fam"/>
</dbReference>
<dbReference type="SMART" id="SM00422">
    <property type="entry name" value="HTH_MERR"/>
    <property type="match status" value="1"/>
</dbReference>
<evidence type="ECO:0000259" key="5">
    <source>
        <dbReference type="PROSITE" id="PS50937"/>
    </source>
</evidence>
<keyword evidence="1" id="KW-0805">Transcription regulation</keyword>
<evidence type="ECO:0000256" key="3">
    <source>
        <dbReference type="ARBA" id="ARBA00023159"/>
    </source>
</evidence>
<dbReference type="EMBL" id="JAFLEQ010000011">
    <property type="protein sequence ID" value="MBN9644290.1"/>
    <property type="molecule type" value="Genomic_DNA"/>
</dbReference>
<proteinExistence type="predicted"/>
<dbReference type="GO" id="GO:0003677">
    <property type="term" value="F:DNA binding"/>
    <property type="evidence" value="ECO:0007669"/>
    <property type="project" value="UniProtKB-KW"/>
</dbReference>
<dbReference type="Pfam" id="PF07739">
    <property type="entry name" value="TipAS"/>
    <property type="match status" value="1"/>
</dbReference>
<feature type="domain" description="HTH merR-type" evidence="5">
    <location>
        <begin position="7"/>
        <end position="76"/>
    </location>
</feature>
<dbReference type="GO" id="GO:0003700">
    <property type="term" value="F:DNA-binding transcription factor activity"/>
    <property type="evidence" value="ECO:0007669"/>
    <property type="project" value="InterPro"/>
</dbReference>
<dbReference type="Gene3D" id="1.10.1660.10">
    <property type="match status" value="1"/>
</dbReference>
<dbReference type="PANTHER" id="PTHR30204:SF90">
    <property type="entry name" value="HTH-TYPE TRANSCRIPTIONAL ACTIVATOR MTA"/>
    <property type="match status" value="1"/>
</dbReference>
<protein>
    <submittedName>
        <fullName evidence="6">MerR family transcriptional regulator</fullName>
    </submittedName>
</protein>
<evidence type="ECO:0000313" key="7">
    <source>
        <dbReference type="Proteomes" id="UP000664332"/>
    </source>
</evidence>
<dbReference type="PANTHER" id="PTHR30204">
    <property type="entry name" value="REDOX-CYCLING DRUG-SENSING TRANSCRIPTIONAL ACTIVATOR SOXR"/>
    <property type="match status" value="1"/>
</dbReference>
<organism evidence="6 7">
    <name type="scientific">Corynebacterium mendelii</name>
    <dbReference type="NCBI Taxonomy" id="2765362"/>
    <lineage>
        <taxon>Bacteria</taxon>
        <taxon>Bacillati</taxon>
        <taxon>Actinomycetota</taxon>
        <taxon>Actinomycetes</taxon>
        <taxon>Mycobacteriales</taxon>
        <taxon>Corynebacteriaceae</taxon>
        <taxon>Corynebacterium</taxon>
    </lineage>
</organism>
<evidence type="ECO:0000256" key="1">
    <source>
        <dbReference type="ARBA" id="ARBA00023015"/>
    </source>
</evidence>
<gene>
    <name evidence="6" type="ORF">JZY06_06645</name>
</gene>
<dbReference type="AlphaFoldDB" id="A0A939DZT7"/>
<dbReference type="SUPFAM" id="SSF89082">
    <property type="entry name" value="Antibiotic binding domain of TipA-like multidrug resistance regulators"/>
    <property type="match status" value="1"/>
</dbReference>
<dbReference type="Proteomes" id="UP000664332">
    <property type="component" value="Unassembled WGS sequence"/>
</dbReference>
<reference evidence="6" key="1">
    <citation type="submission" date="2021-03" db="EMBL/GenBank/DDBJ databases">
        <authorList>
            <person name="Sun Q."/>
        </authorList>
    </citation>
    <scope>NUCLEOTIDE SEQUENCE</scope>
    <source>
        <strain evidence="6">CCM 8862</strain>
    </source>
</reference>
<dbReference type="InterPro" id="IPR000551">
    <property type="entry name" value="MerR-type_HTH_dom"/>
</dbReference>
<dbReference type="SUPFAM" id="SSF46955">
    <property type="entry name" value="Putative DNA-binding domain"/>
    <property type="match status" value="1"/>
</dbReference>
<dbReference type="InterPro" id="IPR009061">
    <property type="entry name" value="DNA-bd_dom_put_sf"/>
</dbReference>
<name>A0A939DZT7_9CORY</name>
<dbReference type="Pfam" id="PF13411">
    <property type="entry name" value="MerR_1"/>
    <property type="match status" value="1"/>
</dbReference>
<keyword evidence="3" id="KW-0010">Activator</keyword>
<keyword evidence="2" id="KW-0238">DNA-binding</keyword>
<keyword evidence="7" id="KW-1185">Reference proteome</keyword>